<dbReference type="Gene3D" id="3.30.230.70">
    <property type="entry name" value="GHMP Kinase, N-terminal domain"/>
    <property type="match status" value="1"/>
</dbReference>
<dbReference type="GO" id="GO:0071038">
    <property type="term" value="P:TRAMP-dependent tRNA surveillance pathway"/>
    <property type="evidence" value="ECO:0007669"/>
    <property type="project" value="TreeGrafter"/>
</dbReference>
<dbReference type="GO" id="GO:0071035">
    <property type="term" value="P:nuclear polyadenylation-dependent rRNA catabolic process"/>
    <property type="evidence" value="ECO:0007669"/>
    <property type="project" value="TreeGrafter"/>
</dbReference>
<evidence type="ECO:0000256" key="1">
    <source>
        <dbReference type="ARBA" id="ARBA00004496"/>
    </source>
</evidence>
<feature type="domain" description="Exoribonuclease phosphorolytic" evidence="11">
    <location>
        <begin position="193"/>
        <end position="255"/>
    </location>
</feature>
<dbReference type="PANTHER" id="PTHR11097:SF9">
    <property type="entry name" value="EXOSOME COMPLEX COMPONENT RRP43"/>
    <property type="match status" value="1"/>
</dbReference>
<dbReference type="PANTHER" id="PTHR11097">
    <property type="entry name" value="EXOSOME COMPLEX EXONUCLEASE RIBOSOMAL RNA PROCESSING PROTEIN"/>
    <property type="match status" value="1"/>
</dbReference>
<dbReference type="SUPFAM" id="SSF55666">
    <property type="entry name" value="Ribonuclease PH domain 2-like"/>
    <property type="match status" value="1"/>
</dbReference>
<proteinExistence type="inferred from homology"/>
<evidence type="ECO:0000259" key="11">
    <source>
        <dbReference type="Pfam" id="PF03725"/>
    </source>
</evidence>
<dbReference type="InterPro" id="IPR001247">
    <property type="entry name" value="ExoRNase_PH_dom1"/>
</dbReference>
<evidence type="ECO:0000256" key="2">
    <source>
        <dbReference type="ARBA" id="ARBA00004604"/>
    </source>
</evidence>
<dbReference type="InterPro" id="IPR033196">
    <property type="entry name" value="Rrp43"/>
</dbReference>
<dbReference type="GO" id="GO:0000177">
    <property type="term" value="C:cytoplasmic exosome (RNase complex)"/>
    <property type="evidence" value="ECO:0007669"/>
    <property type="project" value="TreeGrafter"/>
</dbReference>
<feature type="domain" description="Exoribonuclease phosphorolytic" evidence="10">
    <location>
        <begin position="31"/>
        <end position="166"/>
    </location>
</feature>
<dbReference type="InterPro" id="IPR050590">
    <property type="entry name" value="Exosome_comp_Rrp42_subfam"/>
</dbReference>
<evidence type="ECO:0000313" key="13">
    <source>
        <dbReference type="Proteomes" id="UP000678393"/>
    </source>
</evidence>
<dbReference type="InterPro" id="IPR015847">
    <property type="entry name" value="ExoRNase_PH_dom2"/>
</dbReference>
<evidence type="ECO:0000259" key="10">
    <source>
        <dbReference type="Pfam" id="PF01138"/>
    </source>
</evidence>
<keyword evidence="6" id="KW-0271">Exosome</keyword>
<evidence type="ECO:0000256" key="7">
    <source>
        <dbReference type="ARBA" id="ARBA00022884"/>
    </source>
</evidence>
<dbReference type="InterPro" id="IPR036345">
    <property type="entry name" value="ExoRNase_PH_dom2_sf"/>
</dbReference>
<evidence type="ECO:0000256" key="9">
    <source>
        <dbReference type="ARBA" id="ARBA00030617"/>
    </source>
</evidence>
<dbReference type="Pfam" id="PF03725">
    <property type="entry name" value="RNase_PH_C"/>
    <property type="match status" value="1"/>
</dbReference>
<dbReference type="OrthoDB" id="45882at2759"/>
<dbReference type="SUPFAM" id="SSF54211">
    <property type="entry name" value="Ribosomal protein S5 domain 2-like"/>
    <property type="match status" value="1"/>
</dbReference>
<dbReference type="CDD" id="cd11369">
    <property type="entry name" value="RNase_PH_RRP43"/>
    <property type="match status" value="1"/>
</dbReference>
<dbReference type="GO" id="GO:0034475">
    <property type="term" value="P:U4 snRNA 3'-end processing"/>
    <property type="evidence" value="ECO:0007669"/>
    <property type="project" value="TreeGrafter"/>
</dbReference>
<dbReference type="GO" id="GO:0035925">
    <property type="term" value="F:mRNA 3'-UTR AU-rich region binding"/>
    <property type="evidence" value="ECO:0007669"/>
    <property type="project" value="TreeGrafter"/>
</dbReference>
<dbReference type="GO" id="GO:0071028">
    <property type="term" value="P:nuclear mRNA surveillance"/>
    <property type="evidence" value="ECO:0007669"/>
    <property type="project" value="TreeGrafter"/>
</dbReference>
<evidence type="ECO:0000256" key="5">
    <source>
        <dbReference type="ARBA" id="ARBA00022552"/>
    </source>
</evidence>
<evidence type="ECO:0000313" key="12">
    <source>
        <dbReference type="EMBL" id="CAG5135188.1"/>
    </source>
</evidence>
<dbReference type="InterPro" id="IPR027408">
    <property type="entry name" value="PNPase/RNase_PH_dom_sf"/>
</dbReference>
<gene>
    <name evidence="12" type="ORF">CUNI_LOCUS20746</name>
</gene>
<comment type="subcellular location">
    <subcellularLocation>
        <location evidence="1">Cytoplasm</location>
    </subcellularLocation>
    <subcellularLocation>
        <location evidence="2">Nucleus</location>
        <location evidence="2">Nucleolus</location>
    </subcellularLocation>
</comment>
<name>A0A8S4A4E8_9EUPU</name>
<dbReference type="GO" id="GO:0034476">
    <property type="term" value="P:U5 snRNA 3'-end processing"/>
    <property type="evidence" value="ECO:0007669"/>
    <property type="project" value="TreeGrafter"/>
</dbReference>
<evidence type="ECO:0000256" key="3">
    <source>
        <dbReference type="ARBA" id="ARBA00006678"/>
    </source>
</evidence>
<dbReference type="Proteomes" id="UP000678393">
    <property type="component" value="Unassembled WGS sequence"/>
</dbReference>
<organism evidence="12 13">
    <name type="scientific">Candidula unifasciata</name>
    <dbReference type="NCBI Taxonomy" id="100452"/>
    <lineage>
        <taxon>Eukaryota</taxon>
        <taxon>Metazoa</taxon>
        <taxon>Spiralia</taxon>
        <taxon>Lophotrochozoa</taxon>
        <taxon>Mollusca</taxon>
        <taxon>Gastropoda</taxon>
        <taxon>Heterobranchia</taxon>
        <taxon>Euthyneura</taxon>
        <taxon>Panpulmonata</taxon>
        <taxon>Eupulmonata</taxon>
        <taxon>Stylommatophora</taxon>
        <taxon>Helicina</taxon>
        <taxon>Helicoidea</taxon>
        <taxon>Geomitridae</taxon>
        <taxon>Candidula</taxon>
    </lineage>
</organism>
<comment type="caution">
    <text evidence="12">The sequence shown here is derived from an EMBL/GenBank/DDBJ whole genome shotgun (WGS) entry which is preliminary data.</text>
</comment>
<reference evidence="12" key="1">
    <citation type="submission" date="2021-04" db="EMBL/GenBank/DDBJ databases">
        <authorList>
            <consortium name="Molecular Ecology Group"/>
        </authorList>
    </citation>
    <scope>NUCLEOTIDE SEQUENCE</scope>
</reference>
<dbReference type="GO" id="GO:0000176">
    <property type="term" value="C:nuclear exosome (RNase complex)"/>
    <property type="evidence" value="ECO:0007669"/>
    <property type="project" value="TreeGrafter"/>
</dbReference>
<dbReference type="InterPro" id="IPR020568">
    <property type="entry name" value="Ribosomal_Su5_D2-typ_SF"/>
</dbReference>
<protein>
    <recommendedName>
        <fullName evidence="9">Ribosomal RNA-processing protein 43</fullName>
    </recommendedName>
</protein>
<dbReference type="GO" id="GO:0005730">
    <property type="term" value="C:nucleolus"/>
    <property type="evidence" value="ECO:0007669"/>
    <property type="project" value="UniProtKB-SubCell"/>
</dbReference>
<dbReference type="Pfam" id="PF01138">
    <property type="entry name" value="RNase_PH"/>
    <property type="match status" value="1"/>
</dbReference>
<keyword evidence="8" id="KW-0539">Nucleus</keyword>
<accession>A0A8S4A4E8</accession>
<dbReference type="EMBL" id="CAJHNH020008001">
    <property type="protein sequence ID" value="CAG5135188.1"/>
    <property type="molecule type" value="Genomic_DNA"/>
</dbReference>
<evidence type="ECO:0000256" key="4">
    <source>
        <dbReference type="ARBA" id="ARBA00022490"/>
    </source>
</evidence>
<dbReference type="AlphaFoldDB" id="A0A8S4A4E8"/>
<dbReference type="GO" id="GO:0000467">
    <property type="term" value="P:exonucleolytic trimming to generate mature 3'-end of 5.8S rRNA from tricistronic rRNA transcript (SSU-rRNA, 5.8S rRNA, LSU-rRNA)"/>
    <property type="evidence" value="ECO:0007669"/>
    <property type="project" value="TreeGrafter"/>
</dbReference>
<dbReference type="GO" id="GO:0016075">
    <property type="term" value="P:rRNA catabolic process"/>
    <property type="evidence" value="ECO:0007669"/>
    <property type="project" value="TreeGrafter"/>
</dbReference>
<keyword evidence="13" id="KW-1185">Reference proteome</keyword>
<evidence type="ECO:0000256" key="8">
    <source>
        <dbReference type="ARBA" id="ARBA00023242"/>
    </source>
</evidence>
<dbReference type="GO" id="GO:0034473">
    <property type="term" value="P:U1 snRNA 3'-end processing"/>
    <property type="evidence" value="ECO:0007669"/>
    <property type="project" value="TreeGrafter"/>
</dbReference>
<sequence>MAEEIRIVQPKEYYKRFLEKDVRPDNRELAEFRPVVLNIGCVTTAEGSALIKIGNTTVICGVKAELAKPDADQPKDGFIVPNVELPPLCSSNFRPGPPGEQAQVLSQTMADVIADSQCLLSESLCICPGKLVWVLHIDLVCLDYDGNVMDACMVALVSALRNTVLPKVTVDEETGDIQTDPTTRVPLQVTCCPVATTFIVFDNKLLLVDPTREEESMATGAVTIVTEGDNLCSIYKPGGTPLTENQIDNCIERAFTHGREVCRLIEDTLLSVDR</sequence>
<evidence type="ECO:0000256" key="6">
    <source>
        <dbReference type="ARBA" id="ARBA00022835"/>
    </source>
</evidence>
<dbReference type="FunFam" id="3.30.230.70:FF:000017">
    <property type="entry name" value="Exosome complex component Rrp42"/>
    <property type="match status" value="1"/>
</dbReference>
<keyword evidence="4" id="KW-0963">Cytoplasm</keyword>
<keyword evidence="5" id="KW-0698">rRNA processing</keyword>
<comment type="similarity">
    <text evidence="3">Belongs to the RNase PH family.</text>
</comment>
<keyword evidence="7" id="KW-0694">RNA-binding</keyword>